<proteinExistence type="predicted"/>
<accession>A0ABQ9AA21</accession>
<evidence type="ECO:0000313" key="2">
    <source>
        <dbReference type="Proteomes" id="UP001141253"/>
    </source>
</evidence>
<dbReference type="Proteomes" id="UP001141253">
    <property type="component" value="Chromosome 14"/>
</dbReference>
<reference evidence="1" key="1">
    <citation type="submission" date="2022-10" db="EMBL/GenBank/DDBJ databases">
        <authorList>
            <person name="Hyden B.L."/>
            <person name="Feng K."/>
            <person name="Yates T."/>
            <person name="Jawdy S."/>
            <person name="Smart L.B."/>
            <person name="Muchero W."/>
        </authorList>
    </citation>
    <scope>NUCLEOTIDE SEQUENCE</scope>
    <source>
        <tissue evidence="1">Shoot tip</tissue>
    </source>
</reference>
<organism evidence="1 2">
    <name type="scientific">Salix suchowensis</name>
    <dbReference type="NCBI Taxonomy" id="1278906"/>
    <lineage>
        <taxon>Eukaryota</taxon>
        <taxon>Viridiplantae</taxon>
        <taxon>Streptophyta</taxon>
        <taxon>Embryophyta</taxon>
        <taxon>Tracheophyta</taxon>
        <taxon>Spermatophyta</taxon>
        <taxon>Magnoliopsida</taxon>
        <taxon>eudicotyledons</taxon>
        <taxon>Gunneridae</taxon>
        <taxon>Pentapetalae</taxon>
        <taxon>rosids</taxon>
        <taxon>fabids</taxon>
        <taxon>Malpighiales</taxon>
        <taxon>Salicaceae</taxon>
        <taxon>Saliceae</taxon>
        <taxon>Salix</taxon>
    </lineage>
</organism>
<reference evidence="1" key="2">
    <citation type="journal article" date="2023" name="Int. J. Mol. Sci.">
        <title>De Novo Assembly and Annotation of 11 Diverse Shrub Willow (Salix) Genomes Reveals Novel Gene Organization in Sex-Linked Regions.</title>
        <authorList>
            <person name="Hyden B."/>
            <person name="Feng K."/>
            <person name="Yates T.B."/>
            <person name="Jawdy S."/>
            <person name="Cereghino C."/>
            <person name="Smart L.B."/>
            <person name="Muchero W."/>
        </authorList>
    </citation>
    <scope>NUCLEOTIDE SEQUENCE</scope>
    <source>
        <tissue evidence="1">Shoot tip</tissue>
    </source>
</reference>
<evidence type="ECO:0000313" key="1">
    <source>
        <dbReference type="EMBL" id="KAJ6329362.1"/>
    </source>
</evidence>
<keyword evidence="2" id="KW-1185">Reference proteome</keyword>
<name>A0ABQ9AA21_9ROSI</name>
<dbReference type="EMBL" id="JAPFFI010000022">
    <property type="protein sequence ID" value="KAJ6329362.1"/>
    <property type="molecule type" value="Genomic_DNA"/>
</dbReference>
<sequence>MTISKAFLTLVESRADVSMKNKPSASARLLPSSTLTSLIFSKSHLFPTSILATVVSEW</sequence>
<gene>
    <name evidence="1" type="ORF">OIU77_010944</name>
</gene>
<comment type="caution">
    <text evidence="1">The sequence shown here is derived from an EMBL/GenBank/DDBJ whole genome shotgun (WGS) entry which is preliminary data.</text>
</comment>
<protein>
    <submittedName>
        <fullName evidence="1">Uncharacterized protein</fullName>
    </submittedName>
</protein>
<feature type="non-terminal residue" evidence="1">
    <location>
        <position position="58"/>
    </location>
</feature>